<evidence type="ECO:0000259" key="3">
    <source>
        <dbReference type="Pfam" id="PF13709"/>
    </source>
</evidence>
<dbReference type="Gene3D" id="3.40.50.880">
    <property type="match status" value="1"/>
</dbReference>
<dbReference type="InterPro" id="IPR025297">
    <property type="entry name" value="DUF4159"/>
</dbReference>
<keyword evidence="5" id="KW-1185">Reference proteome</keyword>
<dbReference type="PANTHER" id="PTHR37464">
    <property type="entry name" value="BLL2463 PROTEIN"/>
    <property type="match status" value="1"/>
</dbReference>
<dbReference type="InterPro" id="IPR024163">
    <property type="entry name" value="Aerotolerance_reg_N"/>
</dbReference>
<keyword evidence="1" id="KW-1133">Transmembrane helix</keyword>
<dbReference type="Pfam" id="PF07584">
    <property type="entry name" value="BatA"/>
    <property type="match status" value="1"/>
</dbReference>
<dbReference type="AlphaFoldDB" id="A0A074KET2"/>
<evidence type="ECO:0000313" key="4">
    <source>
        <dbReference type="EMBL" id="KEO60062.1"/>
    </source>
</evidence>
<dbReference type="CDD" id="cd03143">
    <property type="entry name" value="A4_beta-galactosidase_middle_domain"/>
    <property type="match status" value="1"/>
</dbReference>
<keyword evidence="1" id="KW-0472">Membrane</keyword>
<gene>
    <name evidence="4" type="ORF">DT23_14780</name>
</gene>
<dbReference type="Gene3D" id="3.40.50.12140">
    <property type="entry name" value="Domain of unknown function DUF4159"/>
    <property type="match status" value="1"/>
</dbReference>
<dbReference type="PANTHER" id="PTHR37464:SF1">
    <property type="entry name" value="BLL2463 PROTEIN"/>
    <property type="match status" value="1"/>
</dbReference>
<feature type="domain" description="Aerotolerance regulator N-terminal" evidence="2">
    <location>
        <begin position="3"/>
        <end position="81"/>
    </location>
</feature>
<dbReference type="OrthoDB" id="9773014at2"/>
<evidence type="ECO:0000313" key="5">
    <source>
        <dbReference type="Proteomes" id="UP000027471"/>
    </source>
</evidence>
<proteinExistence type="predicted"/>
<protein>
    <recommendedName>
        <fullName evidence="6">LytTR family transcriptional regulator</fullName>
    </recommendedName>
</protein>
<feature type="transmembrane region" description="Helical" evidence="1">
    <location>
        <begin position="61"/>
        <end position="83"/>
    </location>
</feature>
<dbReference type="eggNOG" id="ENOG502Z7KE">
    <property type="taxonomic scope" value="Bacteria"/>
</dbReference>
<dbReference type="Proteomes" id="UP000027471">
    <property type="component" value="Unassembled WGS sequence"/>
</dbReference>
<name>A0A074KET2_9RHOB</name>
<dbReference type="InterPro" id="IPR029062">
    <property type="entry name" value="Class_I_gatase-like"/>
</dbReference>
<sequence>MMMLGPIGFTAPWLLLGLVALPLLWLLLRAVPPAPIRRRFPGVALLLGLKDEEVEAARTPWWLLALRLLALAAAIIGFAGPVLNPQRAEPGTGPLLIVADASWASAGNWRARIERMERALSAAEQAGRRVALISLSDPPVATPEFSDAQSVAQSLPGVQPQPWAAQKFDAATMLPQGNFDTLWLSDGLARPDRSAVLTALQARGAVTVWQSQLPVLALGAARIEDGALMVSALASAPPPSPREVAAIGRDPAGIERELARLPLDFAGKTSADLRFDLPPELRNRITRFEISGLRSAGAVSLTDDAVKRRKVAILSGTRAREGLQLLSPTHYLHEALAPTADLVEGTLDDVLTADPDVIILADMADLPEQAKLQDWVEKGGLLIRFAGPRMANADLTADTLLPVRLRAGGRSIGGAMSWGAPRGLAPFPEGSPFAGLAVPGDVTVKAQIMAEPAPDLAEHTIASLVDGTPLVTRAKLGQGALVLFHVSANAEWSSLPLSVLFPRMLERLAVSARPNAPEAADLAGQTWVPQKLLDGFGRLRDAGEAAGVPGAELAKAVAGPKLQPGIYTADDRAVALNALGRDAVLTPATWRATVVVEGATETQETPLKGWLLALALGALMLDILAALALSGKLWGPRAIKTAALVAALVFAGFTPPQARAEMSEARAIEAASNVVLAAMPTGDPEVDKTSLAGLRGLSAVLNRRTTVEPSAPMMVDLENDDLAVYTFIYWPITEDQPAPTPMEYAKLNRYLRGGGMILFDTRDADVAGFGEATPTGRRLQALAAPLDIPPLAPIPQDHVLTRTFYLLQDFPGRYDGTIWVEAPPADAERADGMPFRNLNDGVTPVVIGGNNWAEAWAIDARGRPMFPVGRGRTGERQREIANRFGVNLIMHVLTGNYKSDQVHVPALLERLGQ</sequence>
<evidence type="ECO:0000256" key="1">
    <source>
        <dbReference type="SAM" id="Phobius"/>
    </source>
</evidence>
<organism evidence="4 5">
    <name type="scientific">Thioclava indica</name>
    <dbReference type="NCBI Taxonomy" id="1353528"/>
    <lineage>
        <taxon>Bacteria</taxon>
        <taxon>Pseudomonadati</taxon>
        <taxon>Pseudomonadota</taxon>
        <taxon>Alphaproteobacteria</taxon>
        <taxon>Rhodobacterales</taxon>
        <taxon>Paracoccaceae</taxon>
        <taxon>Thioclava</taxon>
    </lineage>
</organism>
<evidence type="ECO:0008006" key="6">
    <source>
        <dbReference type="Google" id="ProtNLM"/>
    </source>
</evidence>
<dbReference type="STRING" id="1353528.DT23_14780"/>
<dbReference type="Pfam" id="PF13709">
    <property type="entry name" value="DUF4159"/>
    <property type="match status" value="1"/>
</dbReference>
<keyword evidence="1" id="KW-0812">Transmembrane</keyword>
<dbReference type="RefSeq" id="WP_038130557.1">
    <property type="nucleotide sequence ID" value="NZ_AUNB01000024.1"/>
</dbReference>
<evidence type="ECO:0000259" key="2">
    <source>
        <dbReference type="Pfam" id="PF07584"/>
    </source>
</evidence>
<comment type="caution">
    <text evidence="4">The sequence shown here is derived from an EMBL/GenBank/DDBJ whole genome shotgun (WGS) entry which is preliminary data.</text>
</comment>
<dbReference type="EMBL" id="AUNB01000024">
    <property type="protein sequence ID" value="KEO60062.1"/>
    <property type="molecule type" value="Genomic_DNA"/>
</dbReference>
<dbReference type="NCBIfam" id="TIGR02226">
    <property type="entry name" value="two_anch"/>
    <property type="match status" value="1"/>
</dbReference>
<reference evidence="4 5" key="1">
    <citation type="journal article" date="2015" name="Antonie Van Leeuwenhoek">
        <title>Thioclava indica sp. nov., isolated from surface seawater of the Indian Ocean.</title>
        <authorList>
            <person name="Liu Y."/>
            <person name="Lai Q."/>
            <person name="Du J."/>
            <person name="Xu H."/>
            <person name="Jiang L."/>
            <person name="Shao Z."/>
        </authorList>
    </citation>
    <scope>NUCLEOTIDE SEQUENCE [LARGE SCALE GENOMIC DNA]</scope>
    <source>
        <strain evidence="4 5">DT23-4</strain>
    </source>
</reference>
<feature type="domain" description="DUF4159" evidence="3">
    <location>
        <begin position="676"/>
        <end position="893"/>
    </location>
</feature>
<accession>A0A074KET2</accession>
<dbReference type="SUPFAM" id="SSF52317">
    <property type="entry name" value="Class I glutamine amidotransferase-like"/>
    <property type="match status" value="1"/>
</dbReference>
<dbReference type="InterPro" id="IPR011933">
    <property type="entry name" value="Double_TM_dom"/>
</dbReference>